<reference evidence="1" key="1">
    <citation type="journal article" date="2015" name="Nature">
        <title>Complex archaea that bridge the gap between prokaryotes and eukaryotes.</title>
        <authorList>
            <person name="Spang A."/>
            <person name="Saw J.H."/>
            <person name="Jorgensen S.L."/>
            <person name="Zaremba-Niedzwiedzka K."/>
            <person name="Martijn J."/>
            <person name="Lind A.E."/>
            <person name="van Eijk R."/>
            <person name="Schleper C."/>
            <person name="Guy L."/>
            <person name="Ettema T.J."/>
        </authorList>
    </citation>
    <scope>NUCLEOTIDE SEQUENCE</scope>
</reference>
<dbReference type="AlphaFoldDB" id="A0A0F9DA95"/>
<proteinExistence type="predicted"/>
<gene>
    <name evidence="2" type="ORF">LCGC14_2210250</name>
    <name evidence="1" type="ORF">LCGC14_2223830</name>
</gene>
<dbReference type="EMBL" id="LAZR01029316">
    <property type="protein sequence ID" value="KKL59942.1"/>
    <property type="molecule type" value="Genomic_DNA"/>
</dbReference>
<sequence length="68" mass="8176">MSEPRLNRNNWDPDECWYRIGLRVAWYDNKSRSWITHLISNLADQHQIGDADFHSNAHNFLANYPEFK</sequence>
<comment type="caution">
    <text evidence="1">The sequence shown here is derived from an EMBL/GenBank/DDBJ whole genome shotgun (WGS) entry which is preliminary data.</text>
</comment>
<evidence type="ECO:0000313" key="1">
    <source>
        <dbReference type="EMBL" id="KKL58589.1"/>
    </source>
</evidence>
<accession>A0A0F9DA95</accession>
<protein>
    <submittedName>
        <fullName evidence="1">Uncharacterized protein</fullName>
    </submittedName>
</protein>
<name>A0A0F9DA95_9ZZZZ</name>
<organism evidence="1">
    <name type="scientific">marine sediment metagenome</name>
    <dbReference type="NCBI Taxonomy" id="412755"/>
    <lineage>
        <taxon>unclassified sequences</taxon>
        <taxon>metagenomes</taxon>
        <taxon>ecological metagenomes</taxon>
    </lineage>
</organism>
<dbReference type="EMBL" id="LAZR01029767">
    <property type="protein sequence ID" value="KKL58589.1"/>
    <property type="molecule type" value="Genomic_DNA"/>
</dbReference>
<evidence type="ECO:0000313" key="2">
    <source>
        <dbReference type="EMBL" id="KKL59942.1"/>
    </source>
</evidence>